<dbReference type="EMBL" id="JACAZH010000032">
    <property type="protein sequence ID" value="KAF7338842.1"/>
    <property type="molecule type" value="Genomic_DNA"/>
</dbReference>
<keyword evidence="4" id="KW-1185">Reference proteome</keyword>
<organism evidence="3 4">
    <name type="scientific">Mycena sanguinolenta</name>
    <dbReference type="NCBI Taxonomy" id="230812"/>
    <lineage>
        <taxon>Eukaryota</taxon>
        <taxon>Fungi</taxon>
        <taxon>Dikarya</taxon>
        <taxon>Basidiomycota</taxon>
        <taxon>Agaricomycotina</taxon>
        <taxon>Agaricomycetes</taxon>
        <taxon>Agaricomycetidae</taxon>
        <taxon>Agaricales</taxon>
        <taxon>Marasmiineae</taxon>
        <taxon>Mycenaceae</taxon>
        <taxon>Mycena</taxon>
    </lineage>
</organism>
<feature type="compositionally biased region" description="Low complexity" evidence="1">
    <location>
        <begin position="308"/>
        <end position="320"/>
    </location>
</feature>
<dbReference type="Proteomes" id="UP000623467">
    <property type="component" value="Unassembled WGS sequence"/>
</dbReference>
<evidence type="ECO:0000313" key="4">
    <source>
        <dbReference type="Proteomes" id="UP000623467"/>
    </source>
</evidence>
<keyword evidence="2" id="KW-0472">Membrane</keyword>
<dbReference type="OrthoDB" id="3056248at2759"/>
<feature type="region of interest" description="Disordered" evidence="1">
    <location>
        <begin position="109"/>
        <end position="137"/>
    </location>
</feature>
<sequence>MCAFLKALHNIGFDYLRAQSAYAPSSVPIPLEFLQAWSTRREQIHEYDLNLTLWVAFSPFGQQFTGVLNQAVSRLSLFCHPHPPSAMASSSTTPSSSSLGSSRSSFAASSSSSLAGSPSPSSNSGSQPPCTSPQGCPTGAPPPATLYLYTFLSTLIILLLVSGGIIARSVVLRRRQQIAIANGTWIPPQRRENYSNRPRPLMFDAYLAMSAHGSKAKNDDEERWSCMKPFSASDISSPVKPIVVLPPVESVHDLHAPHTPRCSRPDAESHALTQSFPPAASTAPASASPDRARTPAHYDSLPHRKGARCASRSNALARSAASRRRG</sequence>
<evidence type="ECO:0000256" key="2">
    <source>
        <dbReference type="SAM" id="Phobius"/>
    </source>
</evidence>
<feature type="compositionally biased region" description="Low complexity" evidence="1">
    <location>
        <begin position="277"/>
        <end position="289"/>
    </location>
</feature>
<comment type="caution">
    <text evidence="3">The sequence shown here is derived from an EMBL/GenBank/DDBJ whole genome shotgun (WGS) entry which is preliminary data.</text>
</comment>
<feature type="region of interest" description="Disordered" evidence="1">
    <location>
        <begin position="255"/>
        <end position="326"/>
    </location>
</feature>
<name>A0A8H6XE25_9AGAR</name>
<evidence type="ECO:0000256" key="1">
    <source>
        <dbReference type="SAM" id="MobiDB-lite"/>
    </source>
</evidence>
<reference evidence="3" key="1">
    <citation type="submission" date="2020-05" db="EMBL/GenBank/DDBJ databases">
        <title>Mycena genomes resolve the evolution of fungal bioluminescence.</title>
        <authorList>
            <person name="Tsai I.J."/>
        </authorList>
    </citation>
    <scope>NUCLEOTIDE SEQUENCE</scope>
    <source>
        <strain evidence="3">160909Yilan</strain>
    </source>
</reference>
<keyword evidence="2" id="KW-0812">Transmembrane</keyword>
<keyword evidence="2" id="KW-1133">Transmembrane helix</keyword>
<proteinExistence type="predicted"/>
<dbReference type="AlphaFoldDB" id="A0A8H6XE25"/>
<evidence type="ECO:0000313" key="3">
    <source>
        <dbReference type="EMBL" id="KAF7338842.1"/>
    </source>
</evidence>
<gene>
    <name evidence="3" type="ORF">MSAN_02207100</name>
</gene>
<feature type="transmembrane region" description="Helical" evidence="2">
    <location>
        <begin position="146"/>
        <end position="167"/>
    </location>
</feature>
<protein>
    <submittedName>
        <fullName evidence="3">Uncharacterized protein</fullName>
    </submittedName>
</protein>
<accession>A0A8H6XE25</accession>
<feature type="compositionally biased region" description="Low complexity" evidence="1">
    <location>
        <begin position="109"/>
        <end position="126"/>
    </location>
</feature>